<organism evidence="12 13">
    <name type="scientific">Branchiostoma lanceolatum</name>
    <name type="common">Common lancelet</name>
    <name type="synonym">Amphioxus lanceolatum</name>
    <dbReference type="NCBI Taxonomy" id="7740"/>
    <lineage>
        <taxon>Eukaryota</taxon>
        <taxon>Metazoa</taxon>
        <taxon>Chordata</taxon>
        <taxon>Cephalochordata</taxon>
        <taxon>Leptocardii</taxon>
        <taxon>Amphioxiformes</taxon>
        <taxon>Branchiostomatidae</taxon>
        <taxon>Branchiostoma</taxon>
    </lineage>
</organism>
<dbReference type="Pfam" id="PF13927">
    <property type="entry name" value="Ig_3"/>
    <property type="match status" value="2"/>
</dbReference>
<dbReference type="PROSITE" id="PS50835">
    <property type="entry name" value="IG_LIKE"/>
    <property type="match status" value="5"/>
</dbReference>
<dbReference type="SUPFAM" id="SSF48726">
    <property type="entry name" value="Immunoglobulin"/>
    <property type="match status" value="5"/>
</dbReference>
<dbReference type="Pfam" id="PF07679">
    <property type="entry name" value="I-set"/>
    <property type="match status" value="2"/>
</dbReference>
<feature type="region of interest" description="Disordered" evidence="8">
    <location>
        <begin position="546"/>
        <end position="579"/>
    </location>
</feature>
<dbReference type="GO" id="GO:0005911">
    <property type="term" value="C:cell-cell junction"/>
    <property type="evidence" value="ECO:0007669"/>
    <property type="project" value="TreeGrafter"/>
</dbReference>
<evidence type="ECO:0000256" key="5">
    <source>
        <dbReference type="ARBA" id="ARBA00023157"/>
    </source>
</evidence>
<gene>
    <name evidence="12" type="primary">KIRREL3</name>
    <name evidence="12" type="ORF">BLAG_LOCUS909</name>
</gene>
<dbReference type="SMART" id="SM00409">
    <property type="entry name" value="IG"/>
    <property type="match status" value="5"/>
</dbReference>
<dbReference type="Gene3D" id="2.60.40.10">
    <property type="entry name" value="Immunoglobulins"/>
    <property type="match status" value="5"/>
</dbReference>
<evidence type="ECO:0000256" key="9">
    <source>
        <dbReference type="SAM" id="Phobius"/>
    </source>
</evidence>
<dbReference type="PANTHER" id="PTHR11640:SF164">
    <property type="entry name" value="MAM DOMAIN-CONTAINING GLYCOSYLPHOSPHATIDYLINOSITOL ANCHOR PROTEIN 1"/>
    <property type="match status" value="1"/>
</dbReference>
<dbReference type="OrthoDB" id="10039395at2759"/>
<proteinExistence type="predicted"/>
<dbReference type="PANTHER" id="PTHR11640">
    <property type="entry name" value="NEPHRIN"/>
    <property type="match status" value="1"/>
</dbReference>
<keyword evidence="2 9" id="KW-0812">Transmembrane</keyword>
<evidence type="ECO:0000313" key="13">
    <source>
        <dbReference type="Proteomes" id="UP000838412"/>
    </source>
</evidence>
<dbReference type="Pfam" id="PF08205">
    <property type="entry name" value="C2-set_2"/>
    <property type="match status" value="1"/>
</dbReference>
<keyword evidence="4 9" id="KW-0472">Membrane</keyword>
<feature type="domain" description="Ig-like" evidence="11">
    <location>
        <begin position="319"/>
        <end position="399"/>
    </location>
</feature>
<comment type="subcellular location">
    <subcellularLocation>
        <location evidence="1">Membrane</location>
        <topology evidence="1">Single-pass type I membrane protein</topology>
    </subcellularLocation>
</comment>
<dbReference type="GO" id="GO:0005886">
    <property type="term" value="C:plasma membrane"/>
    <property type="evidence" value="ECO:0007669"/>
    <property type="project" value="TreeGrafter"/>
</dbReference>
<keyword evidence="3 9" id="KW-1133">Transmembrane helix</keyword>
<dbReference type="SMART" id="SM00406">
    <property type="entry name" value="IGv"/>
    <property type="match status" value="2"/>
</dbReference>
<feature type="chain" id="PRO_5035448724" evidence="10">
    <location>
        <begin position="25"/>
        <end position="696"/>
    </location>
</feature>
<reference evidence="12" key="1">
    <citation type="submission" date="2022-01" db="EMBL/GenBank/DDBJ databases">
        <authorList>
            <person name="Braso-Vives M."/>
        </authorList>
    </citation>
    <scope>NUCLEOTIDE SEQUENCE</scope>
</reference>
<feature type="signal peptide" evidence="10">
    <location>
        <begin position="1"/>
        <end position="24"/>
    </location>
</feature>
<evidence type="ECO:0000256" key="4">
    <source>
        <dbReference type="ARBA" id="ARBA00023136"/>
    </source>
</evidence>
<evidence type="ECO:0000256" key="6">
    <source>
        <dbReference type="ARBA" id="ARBA00023180"/>
    </source>
</evidence>
<feature type="transmembrane region" description="Helical" evidence="9">
    <location>
        <begin position="511"/>
        <end position="535"/>
    </location>
</feature>
<keyword evidence="13" id="KW-1185">Reference proteome</keyword>
<dbReference type="InterPro" id="IPR013162">
    <property type="entry name" value="CD80_C2-set"/>
</dbReference>
<feature type="domain" description="Ig-like" evidence="11">
    <location>
        <begin position="231"/>
        <end position="316"/>
    </location>
</feature>
<accession>A0A8J9VYC5</accession>
<dbReference type="Proteomes" id="UP000838412">
    <property type="component" value="Chromosome 1"/>
</dbReference>
<evidence type="ECO:0000259" key="11">
    <source>
        <dbReference type="PROSITE" id="PS50835"/>
    </source>
</evidence>
<feature type="compositionally biased region" description="Basic and acidic residues" evidence="8">
    <location>
        <begin position="625"/>
        <end position="645"/>
    </location>
</feature>
<dbReference type="InterPro" id="IPR003599">
    <property type="entry name" value="Ig_sub"/>
</dbReference>
<dbReference type="InterPro" id="IPR013783">
    <property type="entry name" value="Ig-like_fold"/>
</dbReference>
<evidence type="ECO:0000256" key="8">
    <source>
        <dbReference type="SAM" id="MobiDB-lite"/>
    </source>
</evidence>
<evidence type="ECO:0000256" key="2">
    <source>
        <dbReference type="ARBA" id="ARBA00022692"/>
    </source>
</evidence>
<evidence type="ECO:0000256" key="1">
    <source>
        <dbReference type="ARBA" id="ARBA00004479"/>
    </source>
</evidence>
<dbReference type="GO" id="GO:0098609">
    <property type="term" value="P:cell-cell adhesion"/>
    <property type="evidence" value="ECO:0007669"/>
    <property type="project" value="TreeGrafter"/>
</dbReference>
<keyword evidence="6" id="KW-0325">Glycoprotein</keyword>
<dbReference type="InterPro" id="IPR013098">
    <property type="entry name" value="Ig_I-set"/>
</dbReference>
<dbReference type="InterPro" id="IPR003598">
    <property type="entry name" value="Ig_sub2"/>
</dbReference>
<feature type="domain" description="Ig-like" evidence="11">
    <location>
        <begin position="404"/>
        <end position="501"/>
    </location>
</feature>
<evidence type="ECO:0000256" key="3">
    <source>
        <dbReference type="ARBA" id="ARBA00022989"/>
    </source>
</evidence>
<evidence type="ECO:0000313" key="12">
    <source>
        <dbReference type="EMBL" id="CAH1229843.1"/>
    </source>
</evidence>
<evidence type="ECO:0000256" key="10">
    <source>
        <dbReference type="SAM" id="SignalP"/>
    </source>
</evidence>
<dbReference type="EMBL" id="OV696686">
    <property type="protein sequence ID" value="CAH1229843.1"/>
    <property type="molecule type" value="Genomic_DNA"/>
</dbReference>
<dbReference type="InterPro" id="IPR036179">
    <property type="entry name" value="Ig-like_dom_sf"/>
</dbReference>
<dbReference type="InterPro" id="IPR013106">
    <property type="entry name" value="Ig_V-set"/>
</dbReference>
<feature type="domain" description="Ig-like" evidence="11">
    <location>
        <begin position="133"/>
        <end position="228"/>
    </location>
</feature>
<keyword evidence="7" id="KW-0393">Immunoglobulin domain</keyword>
<dbReference type="SMART" id="SM00408">
    <property type="entry name" value="IGc2"/>
    <property type="match status" value="5"/>
</dbReference>
<dbReference type="AlphaFoldDB" id="A0A8J9VYC5"/>
<dbReference type="GO" id="GO:0050839">
    <property type="term" value="F:cell adhesion molecule binding"/>
    <property type="evidence" value="ECO:0007669"/>
    <property type="project" value="TreeGrafter"/>
</dbReference>
<dbReference type="InterPro" id="IPR051275">
    <property type="entry name" value="Cell_adhesion_signaling"/>
</dbReference>
<evidence type="ECO:0000256" key="7">
    <source>
        <dbReference type="ARBA" id="ARBA00023319"/>
    </source>
</evidence>
<protein>
    <submittedName>
        <fullName evidence="12">KIRREL3 protein</fullName>
    </submittedName>
</protein>
<feature type="compositionally biased region" description="Basic and acidic residues" evidence="8">
    <location>
        <begin position="672"/>
        <end position="685"/>
    </location>
</feature>
<feature type="region of interest" description="Disordered" evidence="8">
    <location>
        <begin position="612"/>
        <end position="696"/>
    </location>
</feature>
<keyword evidence="10" id="KW-0732">Signal</keyword>
<dbReference type="InterPro" id="IPR007110">
    <property type="entry name" value="Ig-like_dom"/>
</dbReference>
<sequence>MAVFIRLATRLLITGLFFTQQADAASYKRRPESTAVLSGQVVNLRCAFNGLSSGDVVVWQGPPNDVVISTGPTVFQSYIQRHRIVGDRSNGEYNLQISRLKLEDSGKYKCSTASVPTAEEAVLTVVVPMAGPPEIIGAELPLTSGHELLLRCRSRGGHPPPRLVWYNGTKEFGSTKSPAETEDGQQSLELFSPRVSKWDNGANFTCIADQGFPHLVKPTGSSRILRVNYSPIVSVPSPSVHVREGQTVNLTCYVDANPRATVRWRRLGDILPPKSRQIEKTLNLQQVSRQDRGVYQCEAKNRILPDGLGTVTLEVFYPPSITNTLDEKVTVLHTKNDFSLGCLAEGNPKPHIRWRRKGTNLYWDNPLRFHRVRYDVEGTYECVASSDGFPQETSDVFVDVVGKPQIKDGPSLVSIGDGDTARFFCDVMADPTPRDVTWIWRKTNGVENVMVTTYNGISISKKQTQEGTSSVLTIDHAHTDDEGVYICKASNMFGKDQREIRLMVKGTQTSIAIIISVSMVMVVLAVVSVVVLFIAKRKEWICRRKRHETSSLTPSKPVPPLPKYARKPGHGTNDSGVEDLELQELDGTLKPRPPPRMGKDWTAIGLSYPRLAHSHSNTLPPYSTVERHRPEGEDIREEDSSREDSTDGTTVMVQMEQPPPPPRDKKRRWNRRAGDRAHRNQHEAENVMNETQAESL</sequence>
<keyword evidence="5" id="KW-1015">Disulfide bond</keyword>
<feature type="domain" description="Ig-like" evidence="11">
    <location>
        <begin position="25"/>
        <end position="124"/>
    </location>
</feature>
<name>A0A8J9VYC5_BRALA</name>